<evidence type="ECO:0000256" key="1">
    <source>
        <dbReference type="ARBA" id="ARBA00004479"/>
    </source>
</evidence>
<evidence type="ECO:0000256" key="7">
    <source>
        <dbReference type="ARBA" id="ARBA00023157"/>
    </source>
</evidence>
<dbReference type="GO" id="GO:0007166">
    <property type="term" value="P:cell surface receptor signaling pathway"/>
    <property type="evidence" value="ECO:0007669"/>
    <property type="project" value="InterPro"/>
</dbReference>
<dbReference type="InterPro" id="IPR000719">
    <property type="entry name" value="Prot_kinase_dom"/>
</dbReference>
<evidence type="ECO:0000259" key="10">
    <source>
        <dbReference type="PROSITE" id="PS50011"/>
    </source>
</evidence>
<dbReference type="Pfam" id="PF00069">
    <property type="entry name" value="Pkinase"/>
    <property type="match status" value="1"/>
</dbReference>
<dbReference type="AlphaFoldDB" id="A0A835DU37"/>
<evidence type="ECO:0000313" key="12">
    <source>
        <dbReference type="Proteomes" id="UP000636709"/>
    </source>
</evidence>
<evidence type="ECO:0000256" key="3">
    <source>
        <dbReference type="ARBA" id="ARBA00022729"/>
    </source>
</evidence>
<dbReference type="InterPro" id="IPR008271">
    <property type="entry name" value="Ser/Thr_kinase_AS"/>
</dbReference>
<dbReference type="Pfam" id="PF13947">
    <property type="entry name" value="GUB_WAK_bind"/>
    <property type="match status" value="1"/>
</dbReference>
<dbReference type="Proteomes" id="UP000636709">
    <property type="component" value="Unassembled WGS sequence"/>
</dbReference>
<keyword evidence="2" id="KW-0808">Transferase</keyword>
<evidence type="ECO:0000256" key="4">
    <source>
        <dbReference type="ARBA" id="ARBA00022741"/>
    </source>
</evidence>
<comment type="subcellular location">
    <subcellularLocation>
        <location evidence="1">Membrane</location>
        <topology evidence="1">Single-pass type I membrane protein</topology>
    </subcellularLocation>
</comment>
<gene>
    <name evidence="11" type="ORF">HU200_066260</name>
</gene>
<dbReference type="GO" id="GO:0005886">
    <property type="term" value="C:plasma membrane"/>
    <property type="evidence" value="ECO:0007669"/>
    <property type="project" value="TreeGrafter"/>
</dbReference>
<dbReference type="PANTHER" id="PTHR27005">
    <property type="entry name" value="WALL-ASSOCIATED RECEPTOR KINASE-LIKE 21"/>
    <property type="match status" value="1"/>
</dbReference>
<dbReference type="PROSITE" id="PS00108">
    <property type="entry name" value="PROTEIN_KINASE_ST"/>
    <property type="match status" value="1"/>
</dbReference>
<dbReference type="SMART" id="SM00220">
    <property type="entry name" value="S_TKc"/>
    <property type="match status" value="1"/>
</dbReference>
<dbReference type="SUPFAM" id="SSF56112">
    <property type="entry name" value="Protein kinase-like (PK-like)"/>
    <property type="match status" value="1"/>
</dbReference>
<keyword evidence="5" id="KW-0418">Kinase</keyword>
<dbReference type="Gene3D" id="1.10.510.10">
    <property type="entry name" value="Transferase(Phosphotransferase) domain 1"/>
    <property type="match status" value="1"/>
</dbReference>
<evidence type="ECO:0000256" key="8">
    <source>
        <dbReference type="ARBA" id="ARBA00023180"/>
    </source>
</evidence>
<dbReference type="InterPro" id="IPR017441">
    <property type="entry name" value="Protein_kinase_ATP_BS"/>
</dbReference>
<keyword evidence="8" id="KW-0325">Glycoprotein</keyword>
<feature type="domain" description="Protein kinase" evidence="10">
    <location>
        <begin position="318"/>
        <end position="558"/>
    </location>
</feature>
<proteinExistence type="predicted"/>
<dbReference type="PROSITE" id="PS00107">
    <property type="entry name" value="PROTEIN_KINASE_ATP"/>
    <property type="match status" value="1"/>
</dbReference>
<dbReference type="EMBL" id="JACEFO010003033">
    <property type="protein sequence ID" value="KAF8644990.1"/>
    <property type="molecule type" value="Genomic_DNA"/>
</dbReference>
<keyword evidence="3" id="KW-0732">Signal</keyword>
<dbReference type="InterPro" id="IPR045274">
    <property type="entry name" value="WAK-like"/>
</dbReference>
<keyword evidence="7" id="KW-1015">Disulfide bond</keyword>
<dbReference type="InterPro" id="IPR025287">
    <property type="entry name" value="WAK_GUB"/>
</dbReference>
<dbReference type="GO" id="GO:0005524">
    <property type="term" value="F:ATP binding"/>
    <property type="evidence" value="ECO:0007669"/>
    <property type="project" value="UniProtKB-UniRule"/>
</dbReference>
<organism evidence="11 12">
    <name type="scientific">Digitaria exilis</name>
    <dbReference type="NCBI Taxonomy" id="1010633"/>
    <lineage>
        <taxon>Eukaryota</taxon>
        <taxon>Viridiplantae</taxon>
        <taxon>Streptophyta</taxon>
        <taxon>Embryophyta</taxon>
        <taxon>Tracheophyta</taxon>
        <taxon>Spermatophyta</taxon>
        <taxon>Magnoliopsida</taxon>
        <taxon>Liliopsida</taxon>
        <taxon>Poales</taxon>
        <taxon>Poaceae</taxon>
        <taxon>PACMAD clade</taxon>
        <taxon>Panicoideae</taxon>
        <taxon>Panicodae</taxon>
        <taxon>Paniceae</taxon>
        <taxon>Anthephorinae</taxon>
        <taxon>Digitaria</taxon>
    </lineage>
</organism>
<dbReference type="PANTHER" id="PTHR27005:SF162">
    <property type="entry name" value="OS11G0691500 PROTEIN"/>
    <property type="match status" value="1"/>
</dbReference>
<dbReference type="InterPro" id="IPR011009">
    <property type="entry name" value="Kinase-like_dom_sf"/>
</dbReference>
<evidence type="ECO:0000256" key="9">
    <source>
        <dbReference type="PROSITE-ProRule" id="PRU10141"/>
    </source>
</evidence>
<feature type="binding site" evidence="9">
    <location>
        <position position="346"/>
    </location>
    <ligand>
        <name>ATP</name>
        <dbReference type="ChEBI" id="CHEBI:30616"/>
    </ligand>
</feature>
<dbReference type="OrthoDB" id="677815at2759"/>
<keyword evidence="12" id="KW-1185">Reference proteome</keyword>
<name>A0A835DU37_9POAL</name>
<dbReference type="GO" id="GO:0030247">
    <property type="term" value="F:polysaccharide binding"/>
    <property type="evidence" value="ECO:0007669"/>
    <property type="project" value="InterPro"/>
</dbReference>
<evidence type="ECO:0000256" key="2">
    <source>
        <dbReference type="ARBA" id="ARBA00022679"/>
    </source>
</evidence>
<dbReference type="Gene3D" id="3.30.200.20">
    <property type="entry name" value="Phosphorylase Kinase, domain 1"/>
    <property type="match status" value="1"/>
</dbReference>
<protein>
    <recommendedName>
        <fullName evidence="10">Protein kinase domain-containing protein</fullName>
    </recommendedName>
</protein>
<dbReference type="GO" id="GO:0004674">
    <property type="term" value="F:protein serine/threonine kinase activity"/>
    <property type="evidence" value="ECO:0007669"/>
    <property type="project" value="TreeGrafter"/>
</dbReference>
<sequence length="558" mass="61897">MCGNIHIPYPLGIGDGCWKNKNFTITCNYSYNPARAFSHGGFEVIDISLETGEMRVFTGVAHICFNSSNTTSSMNSGWYNFTRSPLLISSERNEFTGVGCNTVAWLRGKDLEDNEDGRYLSGCITTCARLDKAANDVKCTGHGCCQTTIPGGLHNMEVNWSKAATNSAWKYSSCSYAFLAEKGWYHNFSRSHHLNGTDEMSFHSQTVNREVVPLVLNWAMSTAGACLSANSERESDTSSDRRYLCKCLNGYAGNPYLIGGCTSKLHTTTIIAVLLMVLLWKEHKRQKRRAFFDKNGGEIIKNMNIKTFTESQLEKMTNHYDTLIGRGAFGKVFRGTTHENLRVVVKRSVVEGMKPSPDHHLVNEIAILFQVSHENLVRLVGCCLETEVPMLVFFFFFLRNPMLVFEYVANGSLYNVLHGGSTLRVLPLPARLDIAIGSAKALADMHSHGGRSLVHGDVKPGNILLGDNFTPKISDFGSSKLESIARHGRVMADMSYIDPVYMKRALSRGRATSTASASCFWSSSRGRRPGMPTRIASPWTLSSAARRREIVTVLNLDV</sequence>
<keyword evidence="6 9" id="KW-0067">ATP-binding</keyword>
<reference evidence="11" key="1">
    <citation type="submission" date="2020-07" db="EMBL/GenBank/DDBJ databases">
        <title>Genome sequence and genetic diversity analysis of an under-domesticated orphan crop, white fonio (Digitaria exilis).</title>
        <authorList>
            <person name="Bennetzen J.L."/>
            <person name="Chen S."/>
            <person name="Ma X."/>
            <person name="Wang X."/>
            <person name="Yssel A.E.J."/>
            <person name="Chaluvadi S.R."/>
            <person name="Johnson M."/>
            <person name="Gangashetty P."/>
            <person name="Hamidou F."/>
            <person name="Sanogo M.D."/>
            <person name="Zwaenepoel A."/>
            <person name="Wallace J."/>
            <person name="Van De Peer Y."/>
            <person name="Van Deynze A."/>
        </authorList>
    </citation>
    <scope>NUCLEOTIDE SEQUENCE</scope>
    <source>
        <tissue evidence="11">Leaves</tissue>
    </source>
</reference>
<accession>A0A835DU37</accession>
<comment type="caution">
    <text evidence="11">The sequence shown here is derived from an EMBL/GenBank/DDBJ whole genome shotgun (WGS) entry which is preliminary data.</text>
</comment>
<evidence type="ECO:0000256" key="5">
    <source>
        <dbReference type="ARBA" id="ARBA00022777"/>
    </source>
</evidence>
<keyword evidence="4 9" id="KW-0547">Nucleotide-binding</keyword>
<dbReference type="PROSITE" id="PS50011">
    <property type="entry name" value="PROTEIN_KINASE_DOM"/>
    <property type="match status" value="1"/>
</dbReference>
<evidence type="ECO:0000313" key="11">
    <source>
        <dbReference type="EMBL" id="KAF8644990.1"/>
    </source>
</evidence>
<evidence type="ECO:0000256" key="6">
    <source>
        <dbReference type="ARBA" id="ARBA00022840"/>
    </source>
</evidence>